<keyword evidence="2" id="KW-1185">Reference proteome</keyword>
<reference evidence="1 2" key="1">
    <citation type="journal article" date="2011" name="Stand. Genomic Sci.">
        <title>Complete genome sequence of 'Thioalkalivibrio sulfidophilus' HL-EbGr7.</title>
        <authorList>
            <person name="Muyzer G."/>
            <person name="Sorokin D.Y."/>
            <person name="Mavromatis K."/>
            <person name="Lapidus A."/>
            <person name="Clum A."/>
            <person name="Ivanova N."/>
            <person name="Pati A."/>
            <person name="d'Haeseleer P."/>
            <person name="Woyke T."/>
            <person name="Kyrpides N.C."/>
        </authorList>
    </citation>
    <scope>NUCLEOTIDE SEQUENCE [LARGE SCALE GENOMIC DNA]</scope>
    <source>
        <strain evidence="1 2">HL-EbGR7</strain>
    </source>
</reference>
<dbReference type="eggNOG" id="ENOG5032XF5">
    <property type="taxonomic scope" value="Bacteria"/>
</dbReference>
<accession>B8GUC5</accession>
<protein>
    <submittedName>
        <fullName evidence="1">Uncharacterized protein</fullName>
    </submittedName>
</protein>
<dbReference type="KEGG" id="tgr:Tgr7_2165"/>
<gene>
    <name evidence="1" type="ordered locus">Tgr7_2165</name>
</gene>
<dbReference type="RefSeq" id="WP_012638723.1">
    <property type="nucleotide sequence ID" value="NC_011901.1"/>
</dbReference>
<dbReference type="STRING" id="396588.Tgr7_2165"/>
<sequence>MDPNARLVAAFDELDRRIGALEAAVRGDGAPDLADLLGEAGGIMKGLLTAYAEHAGKAIPDTDDLLEVFKAFVKGDPSLNAVRDNVRELVYYGNCLAMDRADALPQNPQRMAVHTLRHVYLYLHSRCEQEHRL</sequence>
<proteinExistence type="predicted"/>
<dbReference type="HOGENOM" id="CLU_1902129_0_0_6"/>
<name>B8GUC5_THISH</name>
<evidence type="ECO:0000313" key="1">
    <source>
        <dbReference type="EMBL" id="ACL73245.1"/>
    </source>
</evidence>
<dbReference type="OrthoDB" id="8561164at2"/>
<dbReference type="AlphaFoldDB" id="B8GUC5"/>
<evidence type="ECO:0000313" key="2">
    <source>
        <dbReference type="Proteomes" id="UP000002383"/>
    </source>
</evidence>
<organism evidence="1 2">
    <name type="scientific">Thioalkalivibrio sulfidiphilus (strain HL-EbGR7)</name>
    <dbReference type="NCBI Taxonomy" id="396588"/>
    <lineage>
        <taxon>Bacteria</taxon>
        <taxon>Pseudomonadati</taxon>
        <taxon>Pseudomonadota</taxon>
        <taxon>Gammaproteobacteria</taxon>
        <taxon>Chromatiales</taxon>
        <taxon>Ectothiorhodospiraceae</taxon>
        <taxon>Thioalkalivibrio</taxon>
    </lineage>
</organism>
<dbReference type="Proteomes" id="UP000002383">
    <property type="component" value="Chromosome"/>
</dbReference>
<dbReference type="EMBL" id="CP001339">
    <property type="protein sequence ID" value="ACL73245.1"/>
    <property type="molecule type" value="Genomic_DNA"/>
</dbReference>